<dbReference type="SMART" id="SM00862">
    <property type="entry name" value="Trans_reg_C"/>
    <property type="match status" value="1"/>
</dbReference>
<dbReference type="PANTHER" id="PTHR48111:SF1">
    <property type="entry name" value="TWO-COMPONENT RESPONSE REGULATOR ORR33"/>
    <property type="match status" value="1"/>
</dbReference>
<dbReference type="InterPro" id="IPR039420">
    <property type="entry name" value="WalR-like"/>
</dbReference>
<dbReference type="PROSITE" id="PS50110">
    <property type="entry name" value="RESPONSE_REGULATORY"/>
    <property type="match status" value="1"/>
</dbReference>
<dbReference type="Proteomes" id="UP000245802">
    <property type="component" value="Chromosome"/>
</dbReference>
<dbReference type="EMBL" id="CP025958">
    <property type="protein sequence ID" value="AWM36571.1"/>
    <property type="molecule type" value="Genomic_DNA"/>
</dbReference>
<keyword evidence="3" id="KW-0805">Transcription regulation</keyword>
<dbReference type="GO" id="GO:0005829">
    <property type="term" value="C:cytosol"/>
    <property type="evidence" value="ECO:0007669"/>
    <property type="project" value="TreeGrafter"/>
</dbReference>
<protein>
    <submittedName>
        <fullName evidence="10">DNA-binding response regulator</fullName>
    </submittedName>
</protein>
<feature type="domain" description="Response regulatory" evidence="8">
    <location>
        <begin position="5"/>
        <end position="119"/>
    </location>
</feature>
<dbReference type="GO" id="GO:0000156">
    <property type="term" value="F:phosphorelay response regulator activity"/>
    <property type="evidence" value="ECO:0007669"/>
    <property type="project" value="TreeGrafter"/>
</dbReference>
<dbReference type="SMART" id="SM00448">
    <property type="entry name" value="REC"/>
    <property type="match status" value="1"/>
</dbReference>
<dbReference type="OrthoDB" id="272875at2"/>
<dbReference type="SUPFAM" id="SSF52172">
    <property type="entry name" value="CheY-like"/>
    <property type="match status" value="1"/>
</dbReference>
<dbReference type="CDD" id="cd00383">
    <property type="entry name" value="trans_reg_C"/>
    <property type="match status" value="1"/>
</dbReference>
<dbReference type="CDD" id="cd17574">
    <property type="entry name" value="REC_OmpR"/>
    <property type="match status" value="1"/>
</dbReference>
<evidence type="ECO:0000256" key="5">
    <source>
        <dbReference type="ARBA" id="ARBA00023163"/>
    </source>
</evidence>
<feature type="modified residue" description="4-aspartylphosphate" evidence="6">
    <location>
        <position position="54"/>
    </location>
</feature>
<dbReference type="InterPro" id="IPR016032">
    <property type="entry name" value="Sig_transdc_resp-reg_C-effctor"/>
</dbReference>
<evidence type="ECO:0000256" key="2">
    <source>
        <dbReference type="ARBA" id="ARBA00023012"/>
    </source>
</evidence>
<dbReference type="GO" id="GO:0006355">
    <property type="term" value="P:regulation of DNA-templated transcription"/>
    <property type="evidence" value="ECO:0007669"/>
    <property type="project" value="InterPro"/>
</dbReference>
<dbReference type="AlphaFoldDB" id="A0A2Z3GVJ6"/>
<keyword evidence="2" id="KW-0902">Two-component regulatory system</keyword>
<evidence type="ECO:0000313" key="10">
    <source>
        <dbReference type="EMBL" id="AWM36571.1"/>
    </source>
</evidence>
<sequence>MPKARIVVVEDEPAIRRGVSDALRLSGYEVTEAADGATGLREAGAAGVDLVLLDIMLPKRDGLEVLSELRRTNPTRPVVLLTARGSEDDRVRGLKMGADDYVVKPFSAKELIARVEAILRRTMRSVREVRVVELGSGIIDLLRREVRWADGTRLDLSETEAALLKYLVSNRERAVSREELLSRVWGIGTAGLETRAVDMHVARLRAKLRDPATGDDQPEVIVTVRAHGYMAGPALLVPADELQVAR</sequence>
<proteinExistence type="predicted"/>
<dbReference type="FunFam" id="3.40.50.2300:FF:000001">
    <property type="entry name" value="DNA-binding response regulator PhoB"/>
    <property type="match status" value="1"/>
</dbReference>
<gene>
    <name evidence="10" type="ORF">C1280_05715</name>
</gene>
<evidence type="ECO:0000256" key="3">
    <source>
        <dbReference type="ARBA" id="ARBA00023015"/>
    </source>
</evidence>
<dbReference type="InterPro" id="IPR001789">
    <property type="entry name" value="Sig_transdc_resp-reg_receiver"/>
</dbReference>
<evidence type="ECO:0000256" key="4">
    <source>
        <dbReference type="ARBA" id="ARBA00023125"/>
    </source>
</evidence>
<dbReference type="InterPro" id="IPR011006">
    <property type="entry name" value="CheY-like_superfamily"/>
</dbReference>
<accession>A0A2Z3GVJ6</accession>
<name>A0A2Z3GVJ6_9BACT</name>
<evidence type="ECO:0000259" key="9">
    <source>
        <dbReference type="PROSITE" id="PS51755"/>
    </source>
</evidence>
<dbReference type="GO" id="GO:0032993">
    <property type="term" value="C:protein-DNA complex"/>
    <property type="evidence" value="ECO:0007669"/>
    <property type="project" value="TreeGrafter"/>
</dbReference>
<dbReference type="PANTHER" id="PTHR48111">
    <property type="entry name" value="REGULATOR OF RPOS"/>
    <property type="match status" value="1"/>
</dbReference>
<dbReference type="Pfam" id="PF00072">
    <property type="entry name" value="Response_reg"/>
    <property type="match status" value="1"/>
</dbReference>
<evidence type="ECO:0000256" key="7">
    <source>
        <dbReference type="PROSITE-ProRule" id="PRU01091"/>
    </source>
</evidence>
<evidence type="ECO:0000313" key="11">
    <source>
        <dbReference type="Proteomes" id="UP000245802"/>
    </source>
</evidence>
<dbReference type="InterPro" id="IPR036388">
    <property type="entry name" value="WH-like_DNA-bd_sf"/>
</dbReference>
<organism evidence="10 11">
    <name type="scientific">Gemmata obscuriglobus</name>
    <dbReference type="NCBI Taxonomy" id="114"/>
    <lineage>
        <taxon>Bacteria</taxon>
        <taxon>Pseudomonadati</taxon>
        <taxon>Planctomycetota</taxon>
        <taxon>Planctomycetia</taxon>
        <taxon>Gemmatales</taxon>
        <taxon>Gemmataceae</taxon>
        <taxon>Gemmata</taxon>
    </lineage>
</organism>
<dbReference type="Gene3D" id="1.10.10.10">
    <property type="entry name" value="Winged helix-like DNA-binding domain superfamily/Winged helix DNA-binding domain"/>
    <property type="match status" value="1"/>
</dbReference>
<dbReference type="Pfam" id="PF00486">
    <property type="entry name" value="Trans_reg_C"/>
    <property type="match status" value="1"/>
</dbReference>
<feature type="DNA-binding region" description="OmpR/PhoB-type" evidence="7">
    <location>
        <begin position="129"/>
        <end position="233"/>
    </location>
</feature>
<keyword evidence="1 6" id="KW-0597">Phosphoprotein</keyword>
<evidence type="ECO:0000256" key="6">
    <source>
        <dbReference type="PROSITE-ProRule" id="PRU00169"/>
    </source>
</evidence>
<evidence type="ECO:0000259" key="8">
    <source>
        <dbReference type="PROSITE" id="PS50110"/>
    </source>
</evidence>
<keyword evidence="4 7" id="KW-0238">DNA-binding</keyword>
<evidence type="ECO:0000256" key="1">
    <source>
        <dbReference type="ARBA" id="ARBA00022553"/>
    </source>
</evidence>
<dbReference type="SUPFAM" id="SSF46894">
    <property type="entry name" value="C-terminal effector domain of the bipartite response regulators"/>
    <property type="match status" value="1"/>
</dbReference>
<keyword evidence="5" id="KW-0804">Transcription</keyword>
<dbReference type="Gene3D" id="6.10.250.690">
    <property type="match status" value="1"/>
</dbReference>
<reference evidence="10 11" key="1">
    <citation type="submission" date="2018-01" db="EMBL/GenBank/DDBJ databases">
        <title>G. obscuriglobus.</title>
        <authorList>
            <person name="Franke J."/>
            <person name="Blomberg W."/>
            <person name="Selmecki A."/>
        </authorList>
    </citation>
    <scope>NUCLEOTIDE SEQUENCE [LARGE SCALE GENOMIC DNA]</scope>
    <source>
        <strain evidence="10 11">DSM 5831</strain>
    </source>
</reference>
<dbReference type="PROSITE" id="PS51755">
    <property type="entry name" value="OMPR_PHOB"/>
    <property type="match status" value="1"/>
</dbReference>
<dbReference type="InterPro" id="IPR001867">
    <property type="entry name" value="OmpR/PhoB-type_DNA-bd"/>
</dbReference>
<dbReference type="Gene3D" id="3.40.50.2300">
    <property type="match status" value="1"/>
</dbReference>
<keyword evidence="11" id="KW-1185">Reference proteome</keyword>
<dbReference type="KEGG" id="gog:C1280_05715"/>
<dbReference type="RefSeq" id="WP_010050797.1">
    <property type="nucleotide sequence ID" value="NZ_CP025958.1"/>
</dbReference>
<feature type="domain" description="OmpR/PhoB-type" evidence="9">
    <location>
        <begin position="129"/>
        <end position="233"/>
    </location>
</feature>
<dbReference type="GO" id="GO:0000976">
    <property type="term" value="F:transcription cis-regulatory region binding"/>
    <property type="evidence" value="ECO:0007669"/>
    <property type="project" value="TreeGrafter"/>
</dbReference>